<dbReference type="AlphaFoldDB" id="A0AA39W8M0"/>
<dbReference type="EMBL" id="JAUESC010000001">
    <property type="protein sequence ID" value="KAK0607015.1"/>
    <property type="molecule type" value="Genomic_DNA"/>
</dbReference>
<reference evidence="1" key="1">
    <citation type="journal article" date="2022" name="Plant J.">
        <title>Strategies of tolerance reflected in two North American maple genomes.</title>
        <authorList>
            <person name="McEvoy S.L."/>
            <person name="Sezen U.U."/>
            <person name="Trouern-Trend A."/>
            <person name="McMahon S.M."/>
            <person name="Schaberg P.G."/>
            <person name="Yang J."/>
            <person name="Wegrzyn J.L."/>
            <person name="Swenson N.G."/>
        </authorList>
    </citation>
    <scope>NUCLEOTIDE SEQUENCE</scope>
    <source>
        <strain evidence="1">NS2018</strain>
    </source>
</reference>
<gene>
    <name evidence="1" type="ORF">LWI29_007891</name>
</gene>
<accession>A0AA39W8M0</accession>
<keyword evidence="2" id="KW-1185">Reference proteome</keyword>
<proteinExistence type="predicted"/>
<evidence type="ECO:0000313" key="2">
    <source>
        <dbReference type="Proteomes" id="UP001168877"/>
    </source>
</evidence>
<sequence>MRFAAMIMIVGCHPQYGPDRAFAGHELHRRCASLPSGDGMVATAAVASYDMEMEEASSSEAACGDLHEVSPSEGVIITYKPCKPAQIQ</sequence>
<evidence type="ECO:0000313" key="1">
    <source>
        <dbReference type="EMBL" id="KAK0607015.1"/>
    </source>
</evidence>
<protein>
    <submittedName>
        <fullName evidence="1">Uncharacterized protein</fullName>
    </submittedName>
</protein>
<dbReference type="Proteomes" id="UP001168877">
    <property type="component" value="Unassembled WGS sequence"/>
</dbReference>
<reference evidence="1" key="2">
    <citation type="submission" date="2023-06" db="EMBL/GenBank/DDBJ databases">
        <authorList>
            <person name="Swenson N.G."/>
            <person name="Wegrzyn J.L."/>
            <person name="Mcevoy S.L."/>
        </authorList>
    </citation>
    <scope>NUCLEOTIDE SEQUENCE</scope>
    <source>
        <strain evidence="1">NS2018</strain>
        <tissue evidence="1">Leaf</tissue>
    </source>
</reference>
<comment type="caution">
    <text evidence="1">The sequence shown here is derived from an EMBL/GenBank/DDBJ whole genome shotgun (WGS) entry which is preliminary data.</text>
</comment>
<name>A0AA39W8M0_ACESA</name>
<organism evidence="1 2">
    <name type="scientific">Acer saccharum</name>
    <name type="common">Sugar maple</name>
    <dbReference type="NCBI Taxonomy" id="4024"/>
    <lineage>
        <taxon>Eukaryota</taxon>
        <taxon>Viridiplantae</taxon>
        <taxon>Streptophyta</taxon>
        <taxon>Embryophyta</taxon>
        <taxon>Tracheophyta</taxon>
        <taxon>Spermatophyta</taxon>
        <taxon>Magnoliopsida</taxon>
        <taxon>eudicotyledons</taxon>
        <taxon>Gunneridae</taxon>
        <taxon>Pentapetalae</taxon>
        <taxon>rosids</taxon>
        <taxon>malvids</taxon>
        <taxon>Sapindales</taxon>
        <taxon>Sapindaceae</taxon>
        <taxon>Hippocastanoideae</taxon>
        <taxon>Acereae</taxon>
        <taxon>Acer</taxon>
    </lineage>
</organism>